<dbReference type="PROSITE" id="PS01159">
    <property type="entry name" value="WW_DOMAIN_1"/>
    <property type="match status" value="1"/>
</dbReference>
<accession>A0AAD9IXE3</accession>
<dbReference type="PROSITE" id="PS50020">
    <property type="entry name" value="WW_DOMAIN_2"/>
    <property type="match status" value="1"/>
</dbReference>
<feature type="region of interest" description="Disordered" evidence="2">
    <location>
        <begin position="304"/>
        <end position="333"/>
    </location>
</feature>
<evidence type="ECO:0000313" key="5">
    <source>
        <dbReference type="EMBL" id="KAK2142722.1"/>
    </source>
</evidence>
<sequence>MSQNPDRLGADTDVYPYATASFVMTTSPLNSFVPDNKGTEPRNLVSTTNKEGDEPFTVVFDDCSKGLGIKIIGGLGEEEGDQDYGIFIRRVLPGGLAAENGLLQEGDQLLSVNGENLDSITNDDAVQLLRDASAANYVKMVVVRDNTAKEEYEELLLAYSYSSTNSSCDRTSLMSPVSHDNGWTSPVSHTLSYGSYSQTQSLRQRCEGSSSGSEHGSVGGTDGTSPRMVSSPVNDRVDGSAGKIPHTAMAALIPGRLYMVPGMASTPKDDHQACCGKSGVPDGASSGTPDCMLNRSLPVSTGEMLPTCSRSGTSSSPHGTTGPFPGTIQSTSNISKPVCKTLPSAPAHGYHAAPTPGVRSHTMPSKQTNLSRRLSLDPLVRLKVSKLEMALKYLGIDPKPEQYALLRNRLQVDNNNMVIYKDFVEAARDIFKFQLDEKKFTSPPPVLALSDIKDFTDPPAFTPEKDDTYYDNLRRENDCLRNEVKKLKKLLRDKEDELIRIRQEAHGAVSESHSLRNKVHLVEQAQKAARNMEQDYEEVIRLLEAENRQLRQQSVRQENPLIQKKIAVLGCQLRKLEVTKKTYEVATDKLLHFVEVVHDALAGPSTTASRPESAASRISGPLIHPSKQSIVSRVATEAKDVARAVRSLLEVEPLPFGWEESYTADGMKYYINHVTQVTTWQHPLSNVQHAISTSSVNNNRLARVTGSNKALGTASQRKQLPSVPPINILKQ</sequence>
<dbReference type="Pfam" id="PF00595">
    <property type="entry name" value="PDZ"/>
    <property type="match status" value="1"/>
</dbReference>
<dbReference type="PANTHER" id="PTHR19964">
    <property type="entry name" value="MULTIPLE PDZ DOMAIN PROTEIN"/>
    <property type="match status" value="1"/>
</dbReference>
<dbReference type="Gene3D" id="2.20.70.10">
    <property type="match status" value="1"/>
</dbReference>
<dbReference type="SUPFAM" id="SSF50156">
    <property type="entry name" value="PDZ domain-like"/>
    <property type="match status" value="1"/>
</dbReference>
<evidence type="ECO:0000313" key="6">
    <source>
        <dbReference type="Proteomes" id="UP001208570"/>
    </source>
</evidence>
<dbReference type="EMBL" id="JAODUP010000922">
    <property type="protein sequence ID" value="KAK2142722.1"/>
    <property type="molecule type" value="Genomic_DNA"/>
</dbReference>
<feature type="coiled-coil region" evidence="1">
    <location>
        <begin position="470"/>
        <end position="553"/>
    </location>
</feature>
<reference evidence="5" key="1">
    <citation type="journal article" date="2023" name="Mol. Biol. Evol.">
        <title>Third-Generation Sequencing Reveals the Adaptive Role of the Epigenome in Three Deep-Sea Polychaetes.</title>
        <authorList>
            <person name="Perez M."/>
            <person name="Aroh O."/>
            <person name="Sun Y."/>
            <person name="Lan Y."/>
            <person name="Juniper S.K."/>
            <person name="Young C.R."/>
            <person name="Angers B."/>
            <person name="Qian P.Y."/>
        </authorList>
    </citation>
    <scope>NUCLEOTIDE SEQUENCE</scope>
    <source>
        <strain evidence="5">P08H-3</strain>
    </source>
</reference>
<organism evidence="5 6">
    <name type="scientific">Paralvinella palmiformis</name>
    <dbReference type="NCBI Taxonomy" id="53620"/>
    <lineage>
        <taxon>Eukaryota</taxon>
        <taxon>Metazoa</taxon>
        <taxon>Spiralia</taxon>
        <taxon>Lophotrochozoa</taxon>
        <taxon>Annelida</taxon>
        <taxon>Polychaeta</taxon>
        <taxon>Sedentaria</taxon>
        <taxon>Canalipalpata</taxon>
        <taxon>Terebellida</taxon>
        <taxon>Terebelliformia</taxon>
        <taxon>Alvinellidae</taxon>
        <taxon>Paralvinella</taxon>
    </lineage>
</organism>
<dbReference type="SMART" id="SM00456">
    <property type="entry name" value="WW"/>
    <property type="match status" value="1"/>
</dbReference>
<dbReference type="InterPro" id="IPR051342">
    <property type="entry name" value="PDZ_scaffold"/>
</dbReference>
<evidence type="ECO:0008006" key="7">
    <source>
        <dbReference type="Google" id="ProtNLM"/>
    </source>
</evidence>
<keyword evidence="1" id="KW-0175">Coiled coil</keyword>
<feature type="domain" description="PDZ" evidence="4">
    <location>
        <begin position="57"/>
        <end position="144"/>
    </location>
</feature>
<proteinExistence type="predicted"/>
<feature type="compositionally biased region" description="Polar residues" evidence="2">
    <location>
        <begin position="223"/>
        <end position="233"/>
    </location>
</feature>
<dbReference type="InterPro" id="IPR036034">
    <property type="entry name" value="PDZ_sf"/>
</dbReference>
<dbReference type="PROSITE" id="PS50106">
    <property type="entry name" value="PDZ"/>
    <property type="match status" value="1"/>
</dbReference>
<feature type="compositionally biased region" description="Low complexity" evidence="2">
    <location>
        <begin position="306"/>
        <end position="327"/>
    </location>
</feature>
<dbReference type="PANTHER" id="PTHR19964:SF94">
    <property type="entry name" value="SYNTAXIN-BINDING PROTEIN 4-LIKE"/>
    <property type="match status" value="1"/>
</dbReference>
<dbReference type="InterPro" id="IPR036020">
    <property type="entry name" value="WW_dom_sf"/>
</dbReference>
<evidence type="ECO:0000259" key="3">
    <source>
        <dbReference type="PROSITE" id="PS50020"/>
    </source>
</evidence>
<name>A0AAD9IXE3_9ANNE</name>
<evidence type="ECO:0000256" key="1">
    <source>
        <dbReference type="SAM" id="Coils"/>
    </source>
</evidence>
<dbReference type="SMART" id="SM00228">
    <property type="entry name" value="PDZ"/>
    <property type="match status" value="1"/>
</dbReference>
<keyword evidence="6" id="KW-1185">Reference proteome</keyword>
<dbReference type="SUPFAM" id="SSF51045">
    <property type="entry name" value="WW domain"/>
    <property type="match status" value="1"/>
</dbReference>
<evidence type="ECO:0000256" key="2">
    <source>
        <dbReference type="SAM" id="MobiDB-lite"/>
    </source>
</evidence>
<dbReference type="CDD" id="cd00201">
    <property type="entry name" value="WW"/>
    <property type="match status" value="1"/>
</dbReference>
<dbReference type="InterPro" id="IPR001202">
    <property type="entry name" value="WW_dom"/>
</dbReference>
<dbReference type="Gene3D" id="2.30.42.10">
    <property type="match status" value="1"/>
</dbReference>
<feature type="region of interest" description="Disordered" evidence="2">
    <location>
        <begin position="198"/>
        <end position="240"/>
    </location>
</feature>
<dbReference type="Proteomes" id="UP001208570">
    <property type="component" value="Unassembled WGS sequence"/>
</dbReference>
<protein>
    <recommendedName>
        <fullName evidence="7">Syntaxin-binding protein 4</fullName>
    </recommendedName>
</protein>
<comment type="caution">
    <text evidence="5">The sequence shown here is derived from an EMBL/GenBank/DDBJ whole genome shotgun (WGS) entry which is preliminary data.</text>
</comment>
<dbReference type="Pfam" id="PF00397">
    <property type="entry name" value="WW"/>
    <property type="match status" value="1"/>
</dbReference>
<feature type="domain" description="WW" evidence="3">
    <location>
        <begin position="652"/>
        <end position="685"/>
    </location>
</feature>
<gene>
    <name evidence="5" type="ORF">LSH36_922g02057</name>
</gene>
<feature type="region of interest" description="Disordered" evidence="2">
    <location>
        <begin position="345"/>
        <end position="370"/>
    </location>
</feature>
<dbReference type="AlphaFoldDB" id="A0AAD9IXE3"/>
<dbReference type="InterPro" id="IPR001478">
    <property type="entry name" value="PDZ"/>
</dbReference>
<evidence type="ECO:0000259" key="4">
    <source>
        <dbReference type="PROSITE" id="PS50106"/>
    </source>
</evidence>